<dbReference type="AlphaFoldDB" id="A0A5B7SMS2"/>
<dbReference type="OrthoDB" id="9809515at2"/>
<dbReference type="EMBL" id="CP040710">
    <property type="protein sequence ID" value="QCW98718.1"/>
    <property type="molecule type" value="Genomic_DNA"/>
</dbReference>
<accession>A0A5B7SMS2</accession>
<dbReference type="Pfam" id="PF04255">
    <property type="entry name" value="DUF433"/>
    <property type="match status" value="1"/>
</dbReference>
<keyword evidence="2" id="KW-1185">Reference proteome</keyword>
<dbReference type="InterPro" id="IPR036388">
    <property type="entry name" value="WH-like_DNA-bd_sf"/>
</dbReference>
<dbReference type="PANTHER" id="PTHR34849:SF5">
    <property type="entry name" value="SSL2733 PROTEIN"/>
    <property type="match status" value="1"/>
</dbReference>
<dbReference type="Gene3D" id="1.10.10.10">
    <property type="entry name" value="Winged helix-like DNA-binding domain superfamily/Winged helix DNA-binding domain"/>
    <property type="match status" value="1"/>
</dbReference>
<dbReference type="Proteomes" id="UP000310017">
    <property type="component" value="Chromosome"/>
</dbReference>
<evidence type="ECO:0000313" key="2">
    <source>
        <dbReference type="Proteomes" id="UP000310017"/>
    </source>
</evidence>
<dbReference type="RefSeq" id="WP_138851073.1">
    <property type="nucleotide sequence ID" value="NZ_CP040710.1"/>
</dbReference>
<protein>
    <submittedName>
        <fullName evidence="1">DUF433 domain-containing protein</fullName>
    </submittedName>
</protein>
<dbReference type="KEGG" id="asag:FGM00_00740"/>
<dbReference type="InterPro" id="IPR007367">
    <property type="entry name" value="DUF433"/>
</dbReference>
<evidence type="ECO:0000313" key="1">
    <source>
        <dbReference type="EMBL" id="QCW98718.1"/>
    </source>
</evidence>
<organism evidence="1 2">
    <name type="scientific">Aggregatimonas sangjinii</name>
    <dbReference type="NCBI Taxonomy" id="2583587"/>
    <lineage>
        <taxon>Bacteria</taxon>
        <taxon>Pseudomonadati</taxon>
        <taxon>Bacteroidota</taxon>
        <taxon>Flavobacteriia</taxon>
        <taxon>Flavobacteriales</taxon>
        <taxon>Flavobacteriaceae</taxon>
        <taxon>Aggregatimonas</taxon>
    </lineage>
</organism>
<sequence>MNQIEKYIEINLEKRFGKPVIKGTRISVYDILNWMANGMDKEAIIKDFPVLNENQINACLTYAAMREFKINIAS</sequence>
<proteinExistence type="predicted"/>
<gene>
    <name evidence="1" type="ORF">FGM00_00740</name>
</gene>
<dbReference type="PANTHER" id="PTHR34849">
    <property type="entry name" value="SSL5025 PROTEIN"/>
    <property type="match status" value="1"/>
</dbReference>
<reference evidence="1 2" key="1">
    <citation type="submission" date="2019-05" db="EMBL/GenBank/DDBJ databases">
        <title>Genome sequencing of F202Z8.</title>
        <authorList>
            <person name="Kwon Y.M."/>
        </authorList>
    </citation>
    <scope>NUCLEOTIDE SEQUENCE [LARGE SCALE GENOMIC DNA]</scope>
    <source>
        <strain evidence="1 2">F202Z8</strain>
    </source>
</reference>
<name>A0A5B7SMS2_9FLAO</name>
<dbReference type="InterPro" id="IPR009057">
    <property type="entry name" value="Homeodomain-like_sf"/>
</dbReference>
<dbReference type="SUPFAM" id="SSF46689">
    <property type="entry name" value="Homeodomain-like"/>
    <property type="match status" value="1"/>
</dbReference>